<dbReference type="SUPFAM" id="SSF48695">
    <property type="entry name" value="Multiheme cytochromes"/>
    <property type="match status" value="3"/>
</dbReference>
<dbReference type="HOGENOM" id="CLU_019599_1_0_4"/>
<gene>
    <name evidence="4" type="ORF">LepocDRAFT_00004860</name>
</gene>
<evidence type="ECO:0000256" key="2">
    <source>
        <dbReference type="SAM" id="MobiDB-lite"/>
    </source>
</evidence>
<dbReference type="InterPro" id="IPR051829">
    <property type="entry name" value="Multiheme_Cytochr_ET"/>
</dbReference>
<dbReference type="PANTHER" id="PTHR35038:SF6">
    <property type="entry name" value="SURFACE LOCALIZED DECAHEME CYTOCHROME C LIPOPROTEIN"/>
    <property type="match status" value="1"/>
</dbReference>
<dbReference type="Gene3D" id="3.90.10.10">
    <property type="entry name" value="Cytochrome C3"/>
    <property type="match status" value="7"/>
</dbReference>
<keyword evidence="1" id="KW-0732">Signal</keyword>
<dbReference type="EMBL" id="JH660668">
    <property type="protein sequence ID" value="EIM31745.1"/>
    <property type="molecule type" value="Genomic_DNA"/>
</dbReference>
<dbReference type="PANTHER" id="PTHR35038">
    <property type="entry name" value="DISSIMILATORY SULFITE REDUCTASE SIRA"/>
    <property type="match status" value="1"/>
</dbReference>
<evidence type="ECO:0000313" key="4">
    <source>
        <dbReference type="EMBL" id="EIM31745.1"/>
    </source>
</evidence>
<evidence type="ECO:0000313" key="5">
    <source>
        <dbReference type="Proteomes" id="UP000053899"/>
    </source>
</evidence>
<evidence type="ECO:0000259" key="3">
    <source>
        <dbReference type="Pfam" id="PF14522"/>
    </source>
</evidence>
<dbReference type="InterPro" id="IPR029467">
    <property type="entry name" value="Cyt_c7-like"/>
</dbReference>
<dbReference type="Proteomes" id="UP000053899">
    <property type="component" value="Unassembled WGS sequence"/>
</dbReference>
<reference evidence="4 5" key="1">
    <citation type="submission" date="2012-04" db="EMBL/GenBank/DDBJ databases">
        <title>Improved High-Quality Draft sequence of Leptothrix ochracea L12.</title>
        <authorList>
            <consortium name="US DOE Joint Genome Institute"/>
            <person name="Lucas S."/>
            <person name="Han J."/>
            <person name="Lapidus A."/>
            <person name="Cheng J.-F."/>
            <person name="Goodwin L."/>
            <person name="Pitluck S."/>
            <person name="Peters L."/>
            <person name="Zeytun A."/>
            <person name="Detter J.C."/>
            <person name="Han C."/>
            <person name="Tapia R."/>
            <person name="Land M."/>
            <person name="Hauser L."/>
            <person name="Kyrpides N."/>
            <person name="Ivanova N."/>
            <person name="Pagani I."/>
            <person name="Stepanauskas R."/>
            <person name="Masland D."/>
            <person name="Poulton N."/>
            <person name="Emerson D."/>
            <person name="Fleming E."/>
            <person name="Woyke T."/>
        </authorList>
    </citation>
    <scope>NUCLEOTIDE SEQUENCE [LARGE SCALE GENOMIC DNA]</scope>
    <source>
        <strain evidence="4 5">L12</strain>
    </source>
</reference>
<dbReference type="AlphaFoldDB" id="I4Z6A3"/>
<dbReference type="InterPro" id="IPR036280">
    <property type="entry name" value="Multihaem_cyt_sf"/>
</dbReference>
<evidence type="ECO:0000256" key="1">
    <source>
        <dbReference type="ARBA" id="ARBA00022729"/>
    </source>
</evidence>
<organism evidence="4 5">
    <name type="scientific">Leptothrix ochracea L12</name>
    <dbReference type="NCBI Taxonomy" id="735332"/>
    <lineage>
        <taxon>Bacteria</taxon>
        <taxon>Pseudomonadati</taxon>
        <taxon>Pseudomonadota</taxon>
        <taxon>Betaproteobacteria</taxon>
        <taxon>Burkholderiales</taxon>
        <taxon>Sphaerotilaceae</taxon>
        <taxon>Leptothrix</taxon>
    </lineage>
</organism>
<feature type="region of interest" description="Disordered" evidence="2">
    <location>
        <begin position="637"/>
        <end position="675"/>
    </location>
</feature>
<proteinExistence type="predicted"/>
<dbReference type="GO" id="GO:0016491">
    <property type="term" value="F:oxidoreductase activity"/>
    <property type="evidence" value="ECO:0007669"/>
    <property type="project" value="TreeGrafter"/>
</dbReference>
<name>I4Z6A3_9BURK</name>
<feature type="domain" description="Cytochrome c7-like" evidence="3">
    <location>
        <begin position="164"/>
        <end position="227"/>
    </location>
</feature>
<dbReference type="Pfam" id="PF14522">
    <property type="entry name" value="Cytochrome_C7"/>
    <property type="match status" value="1"/>
</dbReference>
<accession>I4Z6A3</accession>
<keyword evidence="5" id="KW-1185">Reference proteome</keyword>
<protein>
    <submittedName>
        <fullName evidence="4">Class III cytochrome C family protein</fullName>
    </submittedName>
</protein>
<sequence length="675" mass="75524">MKVRLWWSSRGLQCWAAWWFALFLALVALPSAAVPGLESVLSPGKLVNAHVKWESDCARCHVKFDRTAQDQRCVDCHKEIAQDVVNKTGYHGRMKPQMCRSCHTDHKGRTAQIVSLDKKSFDHTKTDFQLFGKHVKVTCDKCHDASKKWAQAANTCVGCHRKEDVHKGSLGLKCADCHNEKSWKDTDFDHGETKFPLLGKHVDVKCATCHKDARYKETPKACVACHRKDDDQKGHKGFFGDKCESCHGAKSWKTIAFNHDVDTKYALEGKHRTTGCKDCHTGPLYKAKLAVDCLSCHKKDDKHKTMLGPKCDGCHTPQNWKTLASKAVVGGARSAEGRVFDHSTSSFPLQGGHVDLECKDCHKTLLYKDAPKDCWGCHKADDDKSHKGTLGKACVNCHTERVWKNTLGRFDHDKLKFPLRNAHANPKISLVVDGSVARTGCKACHANPSSLRNTPTDCYSCHKKDDKHEGTLNTRCDSCHSDKSWKVAAFDHNRTRFPLTGLHVLGGARNVTCKGCHTTLRYRDAPQECVACHKKDDRHKLKFGVRCEDCHNVRSWDLWSFDHDRRTSYKLEGGHRVKATCETCHRRPAPANRATDPVGTVCVSCHRNDDRHDGQFGARCDQCHGVDNWAKVIQPGSRKGASQAFHQLDRGPSGRRSTDAGAVSRSYAFETGGMK</sequence>